<evidence type="ECO:0000256" key="5">
    <source>
        <dbReference type="ARBA" id="ARBA00022989"/>
    </source>
</evidence>
<evidence type="ECO:0000256" key="3">
    <source>
        <dbReference type="ARBA" id="ARBA00022475"/>
    </source>
</evidence>
<dbReference type="Proteomes" id="UP000010988">
    <property type="component" value="Unassembled WGS sequence"/>
</dbReference>
<dbReference type="Pfam" id="PF03176">
    <property type="entry name" value="MMPL"/>
    <property type="match status" value="2"/>
</dbReference>
<evidence type="ECO:0000256" key="4">
    <source>
        <dbReference type="ARBA" id="ARBA00022692"/>
    </source>
</evidence>
<feature type="region of interest" description="Disordered" evidence="7">
    <location>
        <begin position="747"/>
        <end position="780"/>
    </location>
</feature>
<feature type="transmembrane region" description="Helical" evidence="8">
    <location>
        <begin position="216"/>
        <end position="236"/>
    </location>
</feature>
<name>L7KN52_9ACTN</name>
<comment type="caution">
    <text evidence="10">The sequence shown here is derived from an EMBL/GenBank/DDBJ whole genome shotgun (WGS) entry which is preliminary data.</text>
</comment>
<feature type="transmembrane region" description="Helical" evidence="8">
    <location>
        <begin position="659"/>
        <end position="686"/>
    </location>
</feature>
<organism evidence="10 11">
    <name type="scientific">Gordonia aichiensis NBRC 108223</name>
    <dbReference type="NCBI Taxonomy" id="1220583"/>
    <lineage>
        <taxon>Bacteria</taxon>
        <taxon>Bacillati</taxon>
        <taxon>Actinomycetota</taxon>
        <taxon>Actinomycetes</taxon>
        <taxon>Mycobacteriales</taxon>
        <taxon>Gordoniaceae</taxon>
        <taxon>Gordonia</taxon>
    </lineage>
</organism>
<reference evidence="10 11" key="1">
    <citation type="submission" date="2012-12" db="EMBL/GenBank/DDBJ databases">
        <title>Whole genome shotgun sequence of Gordonia aichiensis NBRC 108223.</title>
        <authorList>
            <person name="Isaki-Nakamura S."/>
            <person name="Hosoyama A."/>
            <person name="Tsuchikane K."/>
            <person name="Ando Y."/>
            <person name="Baba S."/>
            <person name="Ohji S."/>
            <person name="Hamada M."/>
            <person name="Tamura T."/>
            <person name="Yamazoe A."/>
            <person name="Yamazaki S."/>
            <person name="Fujita N."/>
        </authorList>
    </citation>
    <scope>NUCLEOTIDE SEQUENCE [LARGE SCALE GENOMIC DNA]</scope>
    <source>
        <strain evidence="10 11">NBRC 108223</strain>
    </source>
</reference>
<feature type="transmembrane region" description="Helical" evidence="8">
    <location>
        <begin position="581"/>
        <end position="599"/>
    </location>
</feature>
<dbReference type="PANTHER" id="PTHR33406:SF11">
    <property type="entry name" value="MEMBRANE PROTEIN SCO6666-RELATED"/>
    <property type="match status" value="1"/>
</dbReference>
<evidence type="ECO:0000256" key="6">
    <source>
        <dbReference type="ARBA" id="ARBA00023136"/>
    </source>
</evidence>
<feature type="transmembrane region" description="Helical" evidence="8">
    <location>
        <begin position="290"/>
        <end position="315"/>
    </location>
</feature>
<proteinExistence type="inferred from homology"/>
<feature type="transmembrane region" description="Helical" evidence="8">
    <location>
        <begin position="548"/>
        <end position="569"/>
    </location>
</feature>
<feature type="transmembrane region" description="Helical" evidence="8">
    <location>
        <begin position="190"/>
        <end position="209"/>
    </location>
</feature>
<feature type="transmembrane region" description="Helical" evidence="8">
    <location>
        <begin position="321"/>
        <end position="346"/>
    </location>
</feature>
<keyword evidence="11" id="KW-1185">Reference proteome</keyword>
<feature type="domain" description="SSD" evidence="9">
    <location>
        <begin position="223"/>
        <end position="344"/>
    </location>
</feature>
<keyword evidence="4 8" id="KW-0812">Transmembrane</keyword>
<evidence type="ECO:0000313" key="10">
    <source>
        <dbReference type="EMBL" id="GAC49128.1"/>
    </source>
</evidence>
<gene>
    <name evidence="10" type="ORF">GOACH_10_00960</name>
</gene>
<evidence type="ECO:0000256" key="8">
    <source>
        <dbReference type="SAM" id="Phobius"/>
    </source>
</evidence>
<dbReference type="PROSITE" id="PS50156">
    <property type="entry name" value="SSD"/>
    <property type="match status" value="1"/>
</dbReference>
<feature type="transmembrane region" description="Helical" evidence="8">
    <location>
        <begin position="388"/>
        <end position="409"/>
    </location>
</feature>
<dbReference type="STRING" id="1220583.GOACH_10_00960"/>
<keyword evidence="6 8" id="KW-0472">Membrane</keyword>
<dbReference type="AlphaFoldDB" id="L7KN52"/>
<feature type="transmembrane region" description="Helical" evidence="8">
    <location>
        <begin position="692"/>
        <end position="715"/>
    </location>
</feature>
<keyword evidence="5 8" id="KW-1133">Transmembrane helix</keyword>
<sequence length="780" mass="82939">MTITRKGNRMLARLTRLAVSAPKRVLAVAFLLLVLCGIYGASASQHLLAGGYSDPNSESAQAAQQINDAFQRGGLQVVLKLDAPAGTDMEKDPRAAAVGTSLVSELDAIPYVQQPILSVWQDPTLAPGLVSKDRSSALIIATLDGGEADAPAHAKEVASRFEGTRDGISVRVGGEGLVFQQVNEQTTRDLALAEGIAIPISFLVLIVVFGGVIAAMLPIGVGIIAIVLTFALLRLIGTVTDVSIFALNLTTAMGLALAIDYTLLLVTRYREEVADGRDRRSAILRTMSTAGRTVAFSAVTVGLALAALAIFPMYFLRSFAYAGLGVVAIAAVTSLVLTPAVLMLLGDRIDSLDARRGLRKLLGRPEPAPRPVEEGWWYRAASWVLKRAAPVGATVVAILLVLGAPFLSINFGFPDDRVLPTSASAHQIQQEIRDDFAQNLSSTITVVTTGDVSQQTREQYAQELSRVADVNSVPGAGGTFVDGRAVGPVNPADLRGDVGVITIATSLEPMQEAGEHQLAQLRDVPVPDGLTVKFTGAAATNVDTVDSIYAHLPWVLGVIAIATFILLFLFSGSVVLPLKALVLNVLSLSATFGAMVWFFQEGHLGGLGTTATGYLAATMPVLMFCIAFGLSMDYEVFLLGRIRESWLASDRSRAANDRAVALGLARTGRVITAAALLMSIVFAGIAASEVSFMRMFGVGLTLAVLMDATLIRMLLVPSFMRLAGRANWWAPAPLRRLHDRFGLTEEVDEDHADAHRTPEIETQENSDADQSQNPIAPRIG</sequence>
<evidence type="ECO:0000256" key="1">
    <source>
        <dbReference type="ARBA" id="ARBA00004651"/>
    </source>
</evidence>
<evidence type="ECO:0000256" key="2">
    <source>
        <dbReference type="ARBA" id="ARBA00010157"/>
    </source>
</evidence>
<feature type="transmembrane region" description="Helical" evidence="8">
    <location>
        <begin position="611"/>
        <end position="638"/>
    </location>
</feature>
<feature type="transmembrane region" description="Helical" evidence="8">
    <location>
        <begin position="242"/>
        <end position="269"/>
    </location>
</feature>
<dbReference type="eggNOG" id="COG2409">
    <property type="taxonomic scope" value="Bacteria"/>
</dbReference>
<dbReference type="InterPro" id="IPR004869">
    <property type="entry name" value="MMPL_dom"/>
</dbReference>
<dbReference type="SUPFAM" id="SSF82866">
    <property type="entry name" value="Multidrug efflux transporter AcrB transmembrane domain"/>
    <property type="match status" value="2"/>
</dbReference>
<protein>
    <recommendedName>
        <fullName evidence="9">SSD domain-containing protein</fullName>
    </recommendedName>
</protein>
<dbReference type="PANTHER" id="PTHR33406">
    <property type="entry name" value="MEMBRANE PROTEIN MJ1562-RELATED"/>
    <property type="match status" value="1"/>
</dbReference>
<dbReference type="InterPro" id="IPR000731">
    <property type="entry name" value="SSD"/>
</dbReference>
<evidence type="ECO:0000313" key="11">
    <source>
        <dbReference type="Proteomes" id="UP000010988"/>
    </source>
</evidence>
<keyword evidence="3" id="KW-1003">Cell membrane</keyword>
<comment type="subcellular location">
    <subcellularLocation>
        <location evidence="1">Cell membrane</location>
        <topology evidence="1">Multi-pass membrane protein</topology>
    </subcellularLocation>
</comment>
<dbReference type="EMBL" id="BANR01000010">
    <property type="protein sequence ID" value="GAC49128.1"/>
    <property type="molecule type" value="Genomic_DNA"/>
</dbReference>
<evidence type="ECO:0000256" key="7">
    <source>
        <dbReference type="SAM" id="MobiDB-lite"/>
    </source>
</evidence>
<dbReference type="GO" id="GO:0005886">
    <property type="term" value="C:plasma membrane"/>
    <property type="evidence" value="ECO:0007669"/>
    <property type="project" value="UniProtKB-SubCell"/>
</dbReference>
<accession>L7KN52</accession>
<evidence type="ECO:0000259" key="9">
    <source>
        <dbReference type="PROSITE" id="PS50156"/>
    </source>
</evidence>
<dbReference type="Gene3D" id="1.20.1640.10">
    <property type="entry name" value="Multidrug efflux transporter AcrB transmembrane domain"/>
    <property type="match status" value="2"/>
</dbReference>
<comment type="similarity">
    <text evidence="2">Belongs to the resistance-nodulation-cell division (RND) (TC 2.A.6) family. MmpL subfamily.</text>
</comment>
<dbReference type="InterPro" id="IPR050545">
    <property type="entry name" value="Mycobact_MmpL"/>
</dbReference>